<proteinExistence type="predicted"/>
<dbReference type="Proteomes" id="UP001272137">
    <property type="component" value="Unassembled WGS sequence"/>
</dbReference>
<evidence type="ECO:0000256" key="1">
    <source>
        <dbReference type="SAM" id="MobiDB-lite"/>
    </source>
</evidence>
<accession>A0AAW9CPC2</accession>
<gene>
    <name evidence="2" type="ORF">C7S16_6309</name>
</gene>
<protein>
    <submittedName>
        <fullName evidence="2">Uncharacterized protein</fullName>
    </submittedName>
</protein>
<evidence type="ECO:0000313" key="2">
    <source>
        <dbReference type="EMBL" id="MDW9252464.1"/>
    </source>
</evidence>
<organism evidence="2 3">
    <name type="scientific">Burkholderia thailandensis</name>
    <dbReference type="NCBI Taxonomy" id="57975"/>
    <lineage>
        <taxon>Bacteria</taxon>
        <taxon>Pseudomonadati</taxon>
        <taxon>Pseudomonadota</taxon>
        <taxon>Betaproteobacteria</taxon>
        <taxon>Burkholderiales</taxon>
        <taxon>Burkholderiaceae</taxon>
        <taxon>Burkholderia</taxon>
        <taxon>pseudomallei group</taxon>
    </lineage>
</organism>
<comment type="caution">
    <text evidence="2">The sequence shown here is derived from an EMBL/GenBank/DDBJ whole genome shotgun (WGS) entry which is preliminary data.</text>
</comment>
<dbReference type="EMBL" id="QXCT01000001">
    <property type="protein sequence ID" value="MDW9252464.1"/>
    <property type="molecule type" value="Genomic_DNA"/>
</dbReference>
<dbReference type="AlphaFoldDB" id="A0AAW9CPC2"/>
<feature type="region of interest" description="Disordered" evidence="1">
    <location>
        <begin position="13"/>
        <end position="33"/>
    </location>
</feature>
<feature type="compositionally biased region" description="Basic and acidic residues" evidence="1">
    <location>
        <begin position="20"/>
        <end position="32"/>
    </location>
</feature>
<feature type="region of interest" description="Disordered" evidence="1">
    <location>
        <begin position="52"/>
        <end position="108"/>
    </location>
</feature>
<reference evidence="2" key="1">
    <citation type="submission" date="2018-08" db="EMBL/GenBank/DDBJ databases">
        <title>Identification of Burkholderia cepacia strains that express a Burkholderia pseudomallei-like capsular polysaccharide.</title>
        <authorList>
            <person name="Burtnick M.N."/>
            <person name="Vongsouvath M."/>
            <person name="Newton P."/>
            <person name="Wuthiekanun V."/>
            <person name="Limmathurotsakul D."/>
            <person name="Brett P.J."/>
            <person name="Chantratita N."/>
            <person name="Dance D.A."/>
        </authorList>
    </citation>
    <scope>NUCLEOTIDE SEQUENCE</scope>
    <source>
        <strain evidence="2">SBXCC001</strain>
    </source>
</reference>
<sequence>MCGVTGVCRRTPRAARARHPCADDRRLSDIDGPRVPVPYDLALAWRRGERISGARRIPADGAGDARSTDSERESKPIQRKFTVDSTQVQRAERSRRKWASGGMSFDWP</sequence>
<feature type="compositionally biased region" description="Basic and acidic residues" evidence="1">
    <location>
        <begin position="66"/>
        <end position="76"/>
    </location>
</feature>
<evidence type="ECO:0000313" key="3">
    <source>
        <dbReference type="Proteomes" id="UP001272137"/>
    </source>
</evidence>
<name>A0AAW9CPC2_BURTH</name>